<dbReference type="GO" id="GO:0061630">
    <property type="term" value="F:ubiquitin protein ligase activity"/>
    <property type="evidence" value="ECO:0007669"/>
    <property type="project" value="TreeGrafter"/>
</dbReference>
<feature type="domain" description="CHY-type" evidence="5">
    <location>
        <begin position="303"/>
        <end position="384"/>
    </location>
</feature>
<dbReference type="InterPro" id="IPR037274">
    <property type="entry name" value="Znf_CHY_sf"/>
</dbReference>
<keyword evidence="3" id="KW-0862">Zinc</keyword>
<dbReference type="PROSITE" id="PS51270">
    <property type="entry name" value="ZF_CTCHY"/>
    <property type="match status" value="1"/>
</dbReference>
<dbReference type="GO" id="GO:0016567">
    <property type="term" value="P:protein ubiquitination"/>
    <property type="evidence" value="ECO:0007669"/>
    <property type="project" value="TreeGrafter"/>
</dbReference>
<dbReference type="GO" id="GO:0005634">
    <property type="term" value="C:nucleus"/>
    <property type="evidence" value="ECO:0007669"/>
    <property type="project" value="TreeGrafter"/>
</dbReference>
<evidence type="ECO:0000313" key="7">
    <source>
        <dbReference type="EMBL" id="KAJ8760886.1"/>
    </source>
</evidence>
<evidence type="ECO:0000259" key="6">
    <source>
        <dbReference type="PROSITE" id="PS51270"/>
    </source>
</evidence>
<evidence type="ECO:0000256" key="4">
    <source>
        <dbReference type="PROSITE-ProRule" id="PRU00601"/>
    </source>
</evidence>
<keyword evidence="1" id="KW-0479">Metal-binding</keyword>
<protein>
    <recommendedName>
        <fullName evidence="9">CTCHY-type domain-containing protein</fullName>
    </recommendedName>
</protein>
<dbReference type="InterPro" id="IPR008913">
    <property type="entry name" value="Znf_CHY"/>
</dbReference>
<dbReference type="InterPro" id="IPR017921">
    <property type="entry name" value="Znf_CTCHY"/>
</dbReference>
<feature type="domain" description="CTCHY-type" evidence="6">
    <location>
        <begin position="382"/>
        <end position="446"/>
    </location>
</feature>
<organism evidence="7 8">
    <name type="scientific">Erythroxylum novogranatense</name>
    <dbReference type="NCBI Taxonomy" id="1862640"/>
    <lineage>
        <taxon>Eukaryota</taxon>
        <taxon>Viridiplantae</taxon>
        <taxon>Streptophyta</taxon>
        <taxon>Embryophyta</taxon>
        <taxon>Tracheophyta</taxon>
        <taxon>Spermatophyta</taxon>
        <taxon>Magnoliopsida</taxon>
        <taxon>eudicotyledons</taxon>
        <taxon>Gunneridae</taxon>
        <taxon>Pentapetalae</taxon>
        <taxon>rosids</taxon>
        <taxon>fabids</taxon>
        <taxon>Malpighiales</taxon>
        <taxon>Erythroxylaceae</taxon>
        <taxon>Erythroxylum</taxon>
    </lineage>
</organism>
<dbReference type="PANTHER" id="PTHR21319:SF58">
    <property type="entry name" value="E3 UBIQUITIN-PROTEIN LIGASE RZFP34"/>
    <property type="match status" value="1"/>
</dbReference>
<reference evidence="7 8" key="1">
    <citation type="submission" date="2021-09" db="EMBL/GenBank/DDBJ databases">
        <title>Genomic insights and catalytic innovation underlie evolution of tropane alkaloids biosynthesis.</title>
        <authorList>
            <person name="Wang Y.-J."/>
            <person name="Tian T."/>
            <person name="Huang J.-P."/>
            <person name="Huang S.-X."/>
        </authorList>
    </citation>
    <scope>NUCLEOTIDE SEQUENCE [LARGE SCALE GENOMIC DNA]</scope>
    <source>
        <strain evidence="7">KIB-2018</strain>
        <tissue evidence="7">Leaf</tissue>
    </source>
</reference>
<keyword evidence="2 4" id="KW-0863">Zinc-finger</keyword>
<evidence type="ECO:0000259" key="5">
    <source>
        <dbReference type="PROSITE" id="PS51266"/>
    </source>
</evidence>
<dbReference type="GO" id="GO:0006511">
    <property type="term" value="P:ubiquitin-dependent protein catabolic process"/>
    <property type="evidence" value="ECO:0007669"/>
    <property type="project" value="TreeGrafter"/>
</dbReference>
<dbReference type="AlphaFoldDB" id="A0AAV8T2A1"/>
<evidence type="ECO:0000256" key="2">
    <source>
        <dbReference type="ARBA" id="ARBA00022771"/>
    </source>
</evidence>
<evidence type="ECO:0008006" key="9">
    <source>
        <dbReference type="Google" id="ProtNLM"/>
    </source>
</evidence>
<dbReference type="Pfam" id="PF05495">
    <property type="entry name" value="zf-CHY"/>
    <property type="match status" value="1"/>
</dbReference>
<gene>
    <name evidence="7" type="ORF">K2173_021924</name>
</gene>
<dbReference type="GO" id="GO:0008270">
    <property type="term" value="F:zinc ion binding"/>
    <property type="evidence" value="ECO:0007669"/>
    <property type="project" value="UniProtKB-KW"/>
</dbReference>
<dbReference type="PROSITE" id="PS51266">
    <property type="entry name" value="ZF_CHY"/>
    <property type="match status" value="1"/>
</dbReference>
<dbReference type="Proteomes" id="UP001159364">
    <property type="component" value="Linkage Group LG07"/>
</dbReference>
<dbReference type="SUPFAM" id="SSF161219">
    <property type="entry name" value="CHY zinc finger-like"/>
    <property type="match status" value="1"/>
</dbReference>
<keyword evidence="8" id="KW-1185">Reference proteome</keyword>
<evidence type="ECO:0000256" key="1">
    <source>
        <dbReference type="ARBA" id="ARBA00022723"/>
    </source>
</evidence>
<dbReference type="EMBL" id="JAIWQS010000007">
    <property type="protein sequence ID" value="KAJ8760886.1"/>
    <property type="molecule type" value="Genomic_DNA"/>
</dbReference>
<sequence>MDRIRKYCYDLIYVLSIPKVINCEVNFDLENSDTDFEFANSPKIATIFQELKTTCNHFTIAIKGNIDDAILNYSTFLDLNKTMIDSFCVGFLRQCFEIKLMRHKDTIVMKTLSFNSGIKNVKFWTEIIVHKKCVRIWIFSLPFVSVCFSFSRRCLRLMSQARLSCCLASLGDAASSERAPRPHEASRPHELGVSTPLFFLNFDFFVFNPTFAHYFAYIFSVRHPIELILLRWILRQCFEIKLMYFWAWGNIHFTSHKLRNTITHHNYWEGKDSQPSHLLLVTTTTSFYYFFKNPSAIVRFLLSATLTSMCSHYKRRCKIRSPCCNEIFYCRHCYNEDKNALVTNLLYQHDIPCYEVTKFSFQVICPLCDTEQDNCIKCGVGMGKYFCAKCRFFEDENQYHCDECTYLTKTTTGGKDNFFHCTRCGCCYSNSIKDAHHCAEGAMHHNCPVCFEVLLHQYNVSWLTQDLENC</sequence>
<dbReference type="InterPro" id="IPR037275">
    <property type="entry name" value="Znf_CTCHY_sf"/>
</dbReference>
<evidence type="ECO:0000313" key="8">
    <source>
        <dbReference type="Proteomes" id="UP001159364"/>
    </source>
</evidence>
<accession>A0AAV8T2A1</accession>
<name>A0AAV8T2A1_9ROSI</name>
<proteinExistence type="predicted"/>
<dbReference type="SUPFAM" id="SSF161245">
    <property type="entry name" value="Zinc hairpin stack"/>
    <property type="match status" value="1"/>
</dbReference>
<comment type="caution">
    <text evidence="7">The sequence shown here is derived from an EMBL/GenBank/DDBJ whole genome shotgun (WGS) entry which is preliminary data.</text>
</comment>
<evidence type="ECO:0000256" key="3">
    <source>
        <dbReference type="ARBA" id="ARBA00022833"/>
    </source>
</evidence>
<dbReference type="PANTHER" id="PTHR21319">
    <property type="entry name" value="RING FINGER AND CHY ZINC FINGER DOMAIN-CONTAINING PROTEIN 1"/>
    <property type="match status" value="1"/>
</dbReference>